<dbReference type="GO" id="GO:0046872">
    <property type="term" value="F:metal ion binding"/>
    <property type="evidence" value="ECO:0007669"/>
    <property type="project" value="UniProtKB-KW"/>
</dbReference>
<evidence type="ECO:0000256" key="3">
    <source>
        <dbReference type="ARBA" id="ARBA00011881"/>
    </source>
</evidence>
<keyword evidence="5 8" id="KW-0378">Hydrolase</keyword>
<dbReference type="SFLD" id="SFLDG01138">
    <property type="entry name" value="C1.6.2:_Deoxy-d-mannose-octulo"/>
    <property type="match status" value="1"/>
</dbReference>
<gene>
    <name evidence="8" type="ordered locus">Glov_2170</name>
</gene>
<accession>B3E465</accession>
<dbReference type="AlphaFoldDB" id="B3E465"/>
<dbReference type="CDD" id="cd01630">
    <property type="entry name" value="HAD_KDO-like"/>
    <property type="match status" value="1"/>
</dbReference>
<dbReference type="OrthoDB" id="9805604at2"/>
<dbReference type="STRING" id="398767.Glov_2170"/>
<dbReference type="SFLD" id="SFLDG01136">
    <property type="entry name" value="C1.6:_Phosphoserine_Phosphatas"/>
    <property type="match status" value="1"/>
</dbReference>
<dbReference type="InterPro" id="IPR010023">
    <property type="entry name" value="KdsC_fam"/>
</dbReference>
<evidence type="ECO:0000256" key="4">
    <source>
        <dbReference type="ARBA" id="ARBA00022723"/>
    </source>
</evidence>
<dbReference type="EMBL" id="CP001089">
    <property type="protein sequence ID" value="ACD95886.1"/>
    <property type="molecule type" value="Genomic_DNA"/>
</dbReference>
<proteinExistence type="inferred from homology"/>
<feature type="binding site" evidence="7">
    <location>
        <position position="16"/>
    </location>
    <ligand>
        <name>substrate</name>
    </ligand>
</feature>
<dbReference type="PANTHER" id="PTHR21485">
    <property type="entry name" value="HAD SUPERFAMILY MEMBERS CMAS AND KDSC"/>
    <property type="match status" value="1"/>
</dbReference>
<keyword evidence="6 7" id="KW-0460">Magnesium</keyword>
<evidence type="ECO:0000313" key="9">
    <source>
        <dbReference type="Proteomes" id="UP000002420"/>
    </source>
</evidence>
<evidence type="ECO:0000313" key="8">
    <source>
        <dbReference type="EMBL" id="ACD95886.1"/>
    </source>
</evidence>
<evidence type="ECO:0000256" key="5">
    <source>
        <dbReference type="ARBA" id="ARBA00022801"/>
    </source>
</evidence>
<name>B3E465_TRIL1</name>
<dbReference type="Pfam" id="PF08282">
    <property type="entry name" value="Hydrolase_3"/>
    <property type="match status" value="1"/>
</dbReference>
<dbReference type="SFLD" id="SFLDS00003">
    <property type="entry name" value="Haloacid_Dehalogenase"/>
    <property type="match status" value="1"/>
</dbReference>
<dbReference type="InterPro" id="IPR036412">
    <property type="entry name" value="HAD-like_sf"/>
</dbReference>
<keyword evidence="9" id="KW-1185">Reference proteome</keyword>
<dbReference type="SUPFAM" id="SSF56784">
    <property type="entry name" value="HAD-like"/>
    <property type="match status" value="1"/>
</dbReference>
<evidence type="ECO:0000256" key="1">
    <source>
        <dbReference type="ARBA" id="ARBA00001946"/>
    </source>
</evidence>
<comment type="similarity">
    <text evidence="2">Belongs to the KdsC family.</text>
</comment>
<dbReference type="InterPro" id="IPR050793">
    <property type="entry name" value="CMP-NeuNAc_synthase"/>
</dbReference>
<evidence type="ECO:0000256" key="2">
    <source>
        <dbReference type="ARBA" id="ARBA00005893"/>
    </source>
</evidence>
<dbReference type="GO" id="GO:0008781">
    <property type="term" value="F:N-acylneuraminate cytidylyltransferase activity"/>
    <property type="evidence" value="ECO:0007669"/>
    <property type="project" value="TreeGrafter"/>
</dbReference>
<dbReference type="FunFam" id="3.40.50.1000:FF:000029">
    <property type="entry name" value="3-deoxy-D-manno-octulosonate 8-phosphate phosphatase KdsC"/>
    <property type="match status" value="1"/>
</dbReference>
<reference evidence="8 9" key="1">
    <citation type="submission" date="2008-05" db="EMBL/GenBank/DDBJ databases">
        <title>Complete sequence of chromosome of Geobacter lovleyi SZ.</title>
        <authorList>
            <consortium name="US DOE Joint Genome Institute"/>
            <person name="Lucas S."/>
            <person name="Copeland A."/>
            <person name="Lapidus A."/>
            <person name="Glavina del Rio T."/>
            <person name="Dalin E."/>
            <person name="Tice H."/>
            <person name="Bruce D."/>
            <person name="Goodwin L."/>
            <person name="Pitluck S."/>
            <person name="Chertkov O."/>
            <person name="Meincke L."/>
            <person name="Brettin T."/>
            <person name="Detter J.C."/>
            <person name="Han C."/>
            <person name="Tapia R."/>
            <person name="Kuske C.R."/>
            <person name="Schmutz J."/>
            <person name="Larimer F."/>
            <person name="Land M."/>
            <person name="Hauser L."/>
            <person name="Kyrpides N."/>
            <person name="Mikhailova N."/>
            <person name="Sung Y."/>
            <person name="Fletcher K.E."/>
            <person name="Ritalahti K.M."/>
            <person name="Loeffler F.E."/>
            <person name="Richardson P."/>
        </authorList>
    </citation>
    <scope>NUCLEOTIDE SEQUENCE [LARGE SCALE GENOMIC DNA]</scope>
    <source>
        <strain evidence="9">ATCC BAA-1151 / DSM 17278 / SZ</strain>
    </source>
</reference>
<dbReference type="NCBIfam" id="TIGR01670">
    <property type="entry name" value="KdsC-phosphatas"/>
    <property type="match status" value="1"/>
</dbReference>
<comment type="subunit">
    <text evidence="3">Homotetramer.</text>
</comment>
<dbReference type="HOGENOM" id="CLU_106694_0_1_7"/>
<feature type="binding site" evidence="7">
    <location>
        <position position="14"/>
    </location>
    <ligand>
        <name>Mg(2+)</name>
        <dbReference type="ChEBI" id="CHEBI:18420"/>
    </ligand>
</feature>
<dbReference type="InterPro" id="IPR023214">
    <property type="entry name" value="HAD_sf"/>
</dbReference>
<organism evidence="8 9">
    <name type="scientific">Trichlorobacter lovleyi (strain ATCC BAA-1151 / DSM 17278 / SZ)</name>
    <name type="common">Geobacter lovleyi</name>
    <dbReference type="NCBI Taxonomy" id="398767"/>
    <lineage>
        <taxon>Bacteria</taxon>
        <taxon>Pseudomonadati</taxon>
        <taxon>Thermodesulfobacteriota</taxon>
        <taxon>Desulfuromonadia</taxon>
        <taxon>Geobacterales</taxon>
        <taxon>Geobacteraceae</taxon>
        <taxon>Trichlorobacter</taxon>
    </lineage>
</organism>
<dbReference type="Gene3D" id="3.40.50.1000">
    <property type="entry name" value="HAD superfamily/HAD-like"/>
    <property type="match status" value="1"/>
</dbReference>
<sequence>MNDKLKHIELLLLDVDGVMTDGRIIWDANGTEIKFFNVKDGHGIKLVQRAGIQVGIITGRVSPVVDLRAKELGIEILYQGSLRKQESYDEIKRRTGLADHQIAYMGDDVIDVPVMRRVGFSAAPADALPEVLKVADYVACARGGWGAVRELCDLLLKGRGMWQELVVERYEL</sequence>
<dbReference type="eggNOG" id="COG1778">
    <property type="taxonomic scope" value="Bacteria"/>
</dbReference>
<protein>
    <submittedName>
        <fullName evidence="8">3-deoxy-D-manno-octulosonate 8-phosphate phosphatase, YrbI family</fullName>
        <ecNumber evidence="8">3.1.3.45</ecNumber>
    </submittedName>
</protein>
<dbReference type="GO" id="GO:0019143">
    <property type="term" value="F:3-deoxy-manno-octulosonate-8-phosphatase activity"/>
    <property type="evidence" value="ECO:0007669"/>
    <property type="project" value="UniProtKB-EC"/>
</dbReference>
<keyword evidence="4 7" id="KW-0479">Metal-binding</keyword>
<feature type="binding site" evidence="7">
    <location>
        <position position="107"/>
    </location>
    <ligand>
        <name>Mg(2+)</name>
        <dbReference type="ChEBI" id="CHEBI:18420"/>
    </ligand>
</feature>
<dbReference type="KEGG" id="glo:Glov_2170"/>
<dbReference type="EC" id="3.1.3.45" evidence="8"/>
<dbReference type="PIRSF" id="PIRSF006118">
    <property type="entry name" value="KDO8-P_Ptase"/>
    <property type="match status" value="1"/>
</dbReference>
<comment type="cofactor">
    <cofactor evidence="1 7">
        <name>Mg(2+)</name>
        <dbReference type="ChEBI" id="CHEBI:18420"/>
    </cofactor>
</comment>
<evidence type="ECO:0000256" key="6">
    <source>
        <dbReference type="ARBA" id="ARBA00022842"/>
    </source>
</evidence>
<evidence type="ECO:0000256" key="7">
    <source>
        <dbReference type="PIRSR" id="PIRSR006118-2"/>
    </source>
</evidence>
<dbReference type="Proteomes" id="UP000002420">
    <property type="component" value="Chromosome"/>
</dbReference>
<dbReference type="PANTHER" id="PTHR21485:SF3">
    <property type="entry name" value="N-ACYLNEURAMINATE CYTIDYLYLTRANSFERASE"/>
    <property type="match status" value="1"/>
</dbReference>
<dbReference type="RefSeq" id="WP_012470224.1">
    <property type="nucleotide sequence ID" value="NC_010814.1"/>
</dbReference>